<proteinExistence type="predicted"/>
<dbReference type="STRING" id="264201.pc1009"/>
<evidence type="ECO:0000313" key="3">
    <source>
        <dbReference type="EMBL" id="CAF23733.1"/>
    </source>
</evidence>
<feature type="region of interest" description="Disordered" evidence="2">
    <location>
        <begin position="1"/>
        <end position="38"/>
    </location>
</feature>
<dbReference type="EMBL" id="BX908798">
    <property type="protein sequence ID" value="CAF23733.1"/>
    <property type="molecule type" value="Genomic_DNA"/>
</dbReference>
<keyword evidence="4" id="KW-1185">Reference proteome</keyword>
<evidence type="ECO:0000256" key="1">
    <source>
        <dbReference type="SAM" id="Coils"/>
    </source>
</evidence>
<reference evidence="3 4" key="1">
    <citation type="journal article" date="2004" name="Science">
        <title>Illuminating the evolutionary history of chlamydiae.</title>
        <authorList>
            <person name="Horn M."/>
            <person name="Collingro A."/>
            <person name="Schmitz-Esser S."/>
            <person name="Beier C.L."/>
            <person name="Purkhold U."/>
            <person name="Fartmann B."/>
            <person name="Brandt P."/>
            <person name="Nyakatura G.J."/>
            <person name="Droege M."/>
            <person name="Frishman D."/>
            <person name="Rattei T."/>
            <person name="Mewes H."/>
            <person name="Wagner M."/>
        </authorList>
    </citation>
    <scope>NUCLEOTIDE SEQUENCE [LARGE SCALE GENOMIC DNA]</scope>
    <source>
        <strain evidence="3 4">UWE25</strain>
    </source>
</reference>
<feature type="coiled-coil region" evidence="1">
    <location>
        <begin position="510"/>
        <end position="537"/>
    </location>
</feature>
<accession>Q6MCG6</accession>
<evidence type="ECO:0000313" key="4">
    <source>
        <dbReference type="Proteomes" id="UP000000529"/>
    </source>
</evidence>
<evidence type="ECO:0000256" key="2">
    <source>
        <dbReference type="SAM" id="MobiDB-lite"/>
    </source>
</evidence>
<dbReference type="AlphaFoldDB" id="Q6MCG6"/>
<dbReference type="KEGG" id="pcu:PC_RS04860"/>
<gene>
    <name evidence="3" type="ORF">PC_RS04860</name>
</gene>
<feature type="compositionally biased region" description="Polar residues" evidence="2">
    <location>
        <begin position="1"/>
        <end position="18"/>
    </location>
</feature>
<dbReference type="eggNOG" id="COG0466">
    <property type="taxonomic scope" value="Bacteria"/>
</dbReference>
<protein>
    <submittedName>
        <fullName evidence="3">Uncharacterized protein</fullName>
    </submittedName>
</protein>
<sequence length="936" mass="107965">MNSADFYNPSLVASTSSPIEGIQKSSKQIKKSTEKTIEEATSKLMPQPTEEGTKLTPLVKQSTKFSKGRFLCSYSKKPDLRASSIEKNTLQSRIRIELNKKIEKKFNKKTVKSWINAYPQSTSEMIVKLPHEGLSESISIRHKDILCEQSQAYQEIKVQLDEKKMQLNILHQRLNNINKKSYNDKLKELEGLKRLNLDIEAINKFLPIFEQFAERCQKIDLEKLTSEEIDLLKKEHGELKEAYKKFEKIVQGIIQKVNKCLPKGNKFQFKNKHLIKNMGAVLDSIDNILFVREANKLNEFIDNFKESKKSIEQDLLPYTHQLNQVKKEVDETCPSYIKSFLEIKKGNSKQYSEFIDAIQLTFELHNDPVDPVVHMEVWQTLLEVFNFIQTHELFKLTGEIKEELCRKKDEEIITDRDYGPLDTYIESYLKPLLALPAGLTAKVPAPVFEEKFKTLLALLPDSNNTMTVQQAKTKLTLFNQAKEDLDNSFKVYRNLLNENIAQTKKGLNQETRIKKEIDELSHQLKELKEKKTVILDNFFSEIIKNEDEKISDLLQKGIQQTQDFVDIFLGHYLVHSQERFPKLLENHRDFALRVFDMFELLKDHLSEEQLDKIKLVLNEFLTHHITNQTSEIEESLETSLNQSKKSLEKVTKPAKPLYRKVQAAHESGDAFSIECQRISKQVEVLLPWLFGKGFVASPQAAHLVPFPGVVSWDANYLSTFFNDKLGLELSQEKTDRLDLFNQNVEPFLSTVQVNGKIPQELVKEELQARFKVIEEQYKTFHSIFNALIFLSHLSSLEMSETRHLPEFFNQTMDKFSETAINNEKGGARGYKVLLGEALIDLIVSPDETLFNLKTGLSDKHVEYLQATINTVSDRLEQLAFKKTQSGKLAPLELVECHALQSIYLGVKNLCDQKELPTDILQNEEQIIEKTKVILSN</sequence>
<feature type="coiled-coil region" evidence="1">
    <location>
        <begin position="153"/>
        <end position="180"/>
    </location>
</feature>
<organism evidence="3 4">
    <name type="scientific">Protochlamydia amoebophila (strain UWE25)</name>
    <dbReference type="NCBI Taxonomy" id="264201"/>
    <lineage>
        <taxon>Bacteria</taxon>
        <taxon>Pseudomonadati</taxon>
        <taxon>Chlamydiota</taxon>
        <taxon>Chlamydiia</taxon>
        <taxon>Parachlamydiales</taxon>
        <taxon>Parachlamydiaceae</taxon>
        <taxon>Candidatus Protochlamydia</taxon>
    </lineage>
</organism>
<keyword evidence="1" id="KW-0175">Coiled coil</keyword>
<name>Q6MCG6_PARUW</name>
<dbReference type="RefSeq" id="WP_011175559.1">
    <property type="nucleotide sequence ID" value="NC_005861.2"/>
</dbReference>
<dbReference type="Proteomes" id="UP000000529">
    <property type="component" value="Chromosome"/>
</dbReference>
<dbReference type="HOGENOM" id="CLU_014241_0_0_0"/>